<evidence type="ECO:0000313" key="4">
    <source>
        <dbReference type="Proteomes" id="UP001597467"/>
    </source>
</evidence>
<sequence>MKKDQIDTLFDNLKDDFDVAMPSLNHEQRFANKLKQQRLANTSKKAKNNFWKPFLGIAATLAILVTVFVTTQQEEKAYDLASISPEMAETQNFFTTTIASELTKLETETNPETKLLVADAMMQMQRLEKEYTDLKKDLSESGEDKRVIYAMISNFQNRIDILENTLTQIENIKKLKNSTNENSTTI</sequence>
<dbReference type="EMBL" id="JBHULM010000001">
    <property type="protein sequence ID" value="MFD2541029.1"/>
    <property type="molecule type" value="Genomic_DNA"/>
</dbReference>
<evidence type="ECO:0008006" key="5">
    <source>
        <dbReference type="Google" id="ProtNLM"/>
    </source>
</evidence>
<reference evidence="4" key="1">
    <citation type="journal article" date="2019" name="Int. J. Syst. Evol. Microbiol.">
        <title>The Global Catalogue of Microorganisms (GCM) 10K type strain sequencing project: providing services to taxonomists for standard genome sequencing and annotation.</title>
        <authorList>
            <consortium name="The Broad Institute Genomics Platform"/>
            <consortium name="The Broad Institute Genome Sequencing Center for Infectious Disease"/>
            <person name="Wu L."/>
            <person name="Ma J."/>
        </authorList>
    </citation>
    <scope>NUCLEOTIDE SEQUENCE [LARGE SCALE GENOMIC DNA]</scope>
    <source>
        <strain evidence="4">KCTC 42808</strain>
    </source>
</reference>
<gene>
    <name evidence="3" type="ORF">ACFSSB_01750</name>
</gene>
<comment type="caution">
    <text evidence="3">The sequence shown here is derived from an EMBL/GenBank/DDBJ whole genome shotgun (WGS) entry which is preliminary data.</text>
</comment>
<evidence type="ECO:0000313" key="3">
    <source>
        <dbReference type="EMBL" id="MFD2541029.1"/>
    </source>
</evidence>
<proteinExistence type="predicted"/>
<organism evidence="3 4">
    <name type="scientific">Lacinutrix gracilariae</name>
    <dbReference type="NCBI Taxonomy" id="1747198"/>
    <lineage>
        <taxon>Bacteria</taxon>
        <taxon>Pseudomonadati</taxon>
        <taxon>Bacteroidota</taxon>
        <taxon>Flavobacteriia</taxon>
        <taxon>Flavobacteriales</taxon>
        <taxon>Flavobacteriaceae</taxon>
        <taxon>Lacinutrix</taxon>
    </lineage>
</organism>
<evidence type="ECO:0000256" key="1">
    <source>
        <dbReference type="SAM" id="Coils"/>
    </source>
</evidence>
<keyword evidence="2" id="KW-0472">Membrane</keyword>
<protein>
    <recommendedName>
        <fullName evidence="5">DUF4179 domain-containing protein</fullName>
    </recommendedName>
</protein>
<keyword evidence="1" id="KW-0175">Coiled coil</keyword>
<keyword evidence="2" id="KW-1133">Transmembrane helix</keyword>
<keyword evidence="2" id="KW-0812">Transmembrane</keyword>
<dbReference type="Proteomes" id="UP001597467">
    <property type="component" value="Unassembled WGS sequence"/>
</dbReference>
<feature type="coiled-coil region" evidence="1">
    <location>
        <begin position="117"/>
        <end position="182"/>
    </location>
</feature>
<keyword evidence="4" id="KW-1185">Reference proteome</keyword>
<dbReference type="RefSeq" id="WP_379900301.1">
    <property type="nucleotide sequence ID" value="NZ_JBHULM010000001.1"/>
</dbReference>
<name>A0ABW5JYW6_9FLAO</name>
<evidence type="ECO:0000256" key="2">
    <source>
        <dbReference type="SAM" id="Phobius"/>
    </source>
</evidence>
<feature type="transmembrane region" description="Helical" evidence="2">
    <location>
        <begin position="50"/>
        <end position="69"/>
    </location>
</feature>
<accession>A0ABW5JYW6</accession>